<evidence type="ECO:0000256" key="2">
    <source>
        <dbReference type="ARBA" id="ARBA00004729"/>
    </source>
</evidence>
<keyword evidence="5 8" id="KW-0028">Amino-acid biosynthesis</keyword>
<sequence length="159" mass="17410">MIRGKVWKFGDNVDTDQIIPAEYLLTGNPVELAKHAFSKVRPEFAENVRRGDIIVAGLNFGSGSSREHAPRALLGAGISCVIAESFSRIFFRNAINIGLPLVECRISAKEGDILEVDLEKGLIRNVTGGESFSFKPLPGFLREMLDAGGLIGWLRSRPQ</sequence>
<dbReference type="GO" id="GO:0009098">
    <property type="term" value="P:L-leucine biosynthetic process"/>
    <property type="evidence" value="ECO:0007669"/>
    <property type="project" value="UniProtKB-UniRule"/>
</dbReference>
<keyword evidence="7 8" id="KW-0100">Branched-chain amino acid biosynthesis</keyword>
<dbReference type="Gene3D" id="3.20.19.10">
    <property type="entry name" value="Aconitase, domain 4"/>
    <property type="match status" value="1"/>
</dbReference>
<evidence type="ECO:0000256" key="6">
    <source>
        <dbReference type="ARBA" id="ARBA00023239"/>
    </source>
</evidence>
<accession>A0A7C0X2D1</accession>
<reference evidence="10" key="1">
    <citation type="journal article" date="2020" name="mSystems">
        <title>Genome- and Community-Level Interaction Insights into Carbon Utilization and Element Cycling Functions of Hydrothermarchaeota in Hydrothermal Sediment.</title>
        <authorList>
            <person name="Zhou Z."/>
            <person name="Liu Y."/>
            <person name="Xu W."/>
            <person name="Pan J."/>
            <person name="Luo Z.H."/>
            <person name="Li M."/>
        </authorList>
    </citation>
    <scope>NUCLEOTIDE SEQUENCE [LARGE SCALE GENOMIC DNA]</scope>
    <source>
        <strain evidence="10">HyVt-185</strain>
        <strain evidence="11">HyVt-386</strain>
    </source>
</reference>
<evidence type="ECO:0000256" key="3">
    <source>
        <dbReference type="ARBA" id="ARBA00009869"/>
    </source>
</evidence>
<dbReference type="Proteomes" id="UP000885863">
    <property type="component" value="Unassembled WGS sequence"/>
</dbReference>
<dbReference type="SUPFAM" id="SSF52016">
    <property type="entry name" value="LeuD/IlvD-like"/>
    <property type="match status" value="1"/>
</dbReference>
<dbReference type="AlphaFoldDB" id="A0A7C0X2D1"/>
<dbReference type="PANTHER" id="PTHR43345">
    <property type="entry name" value="3-ISOPROPYLMALATE DEHYDRATASE SMALL SUBUNIT 2-RELATED-RELATED"/>
    <property type="match status" value="1"/>
</dbReference>
<keyword evidence="4 8" id="KW-0432">Leucine biosynthesis</keyword>
<dbReference type="EMBL" id="DQZR01000065">
    <property type="protein sequence ID" value="HDM35951.1"/>
    <property type="molecule type" value="Genomic_DNA"/>
</dbReference>
<dbReference type="InterPro" id="IPR011827">
    <property type="entry name" value="LeuD_type2/HacB/DmdB"/>
</dbReference>
<feature type="domain" description="Aconitase A/isopropylmalate dehydratase small subunit swivel" evidence="9">
    <location>
        <begin position="50"/>
        <end position="99"/>
    </location>
</feature>
<dbReference type="GO" id="GO:0003861">
    <property type="term" value="F:3-isopropylmalate dehydratase activity"/>
    <property type="evidence" value="ECO:0007669"/>
    <property type="project" value="UniProtKB-UniRule"/>
</dbReference>
<gene>
    <name evidence="8" type="primary">leuD</name>
    <name evidence="10" type="ORF">ENG09_01670</name>
    <name evidence="11" type="ORF">ENI32_01825</name>
</gene>
<organism evidence="10">
    <name type="scientific">Candidatus Syntropharchaeum butanivorans</name>
    <dbReference type="NCBI Taxonomy" id="1839936"/>
    <lineage>
        <taxon>Archaea</taxon>
        <taxon>Methanobacteriati</taxon>
        <taxon>Methanobacteriota</taxon>
        <taxon>Stenosarchaea group</taxon>
        <taxon>Methanomicrobia</taxon>
        <taxon>Methanosarcinales</taxon>
        <taxon>ANME-2 cluster</taxon>
        <taxon>Candidatus Syntropharchaeum</taxon>
    </lineage>
</organism>
<dbReference type="InterPro" id="IPR015928">
    <property type="entry name" value="Aconitase/3IPM_dehydase_swvl"/>
</dbReference>
<dbReference type="InterPro" id="IPR000573">
    <property type="entry name" value="AconitaseA/IPMdHydase_ssu_swvl"/>
</dbReference>
<evidence type="ECO:0000259" key="9">
    <source>
        <dbReference type="Pfam" id="PF00694"/>
    </source>
</evidence>
<dbReference type="InterPro" id="IPR050075">
    <property type="entry name" value="LeuD"/>
</dbReference>
<evidence type="ECO:0000256" key="1">
    <source>
        <dbReference type="ARBA" id="ARBA00000491"/>
    </source>
</evidence>
<name>A0A7C0X2D1_9EURY</name>
<dbReference type="HAMAP" id="MF_01032">
    <property type="entry name" value="LeuD_type2"/>
    <property type="match status" value="1"/>
</dbReference>
<dbReference type="CDD" id="cd01577">
    <property type="entry name" value="IPMI_Swivel"/>
    <property type="match status" value="1"/>
</dbReference>
<comment type="similarity">
    <text evidence="3 8">Belongs to the LeuD family. LeuD type 2 subfamily.</text>
</comment>
<evidence type="ECO:0000313" key="11">
    <source>
        <dbReference type="EMBL" id="HEC56613.1"/>
    </source>
</evidence>
<comment type="function">
    <text evidence="8">Catalyzes the isomerization between 2-isopropylmalate and 3-isopropylmalate, via the formation of 2-isopropylmaleate.</text>
</comment>
<comment type="caution">
    <text evidence="10">The sequence shown here is derived from an EMBL/GenBank/DDBJ whole genome shotgun (WGS) entry which is preliminary data.</text>
</comment>
<evidence type="ECO:0000313" key="10">
    <source>
        <dbReference type="EMBL" id="HDM35951.1"/>
    </source>
</evidence>
<protein>
    <recommendedName>
        <fullName evidence="8">3-isopropylmalate dehydratase small subunit</fullName>
        <ecNumber evidence="8">4.2.1.33</ecNumber>
    </recommendedName>
    <alternativeName>
        <fullName evidence="8">Alpha-IPM isomerase</fullName>
        <shortName evidence="8">IPMI</shortName>
    </alternativeName>
    <alternativeName>
        <fullName evidence="8">Isopropylmalate isomerase</fullName>
    </alternativeName>
</protein>
<comment type="caution">
    <text evidence="8">Lacks conserved residue(s) required for the propagation of feature annotation.</text>
</comment>
<proteinExistence type="inferred from homology"/>
<dbReference type="EMBL" id="DRIE01000030">
    <property type="protein sequence ID" value="HEC56613.1"/>
    <property type="molecule type" value="Genomic_DNA"/>
</dbReference>
<dbReference type="InterPro" id="IPR033940">
    <property type="entry name" value="IPMI_Swivel"/>
</dbReference>
<keyword evidence="6 8" id="KW-0456">Lyase</keyword>
<dbReference type="EC" id="4.2.1.33" evidence="8"/>
<evidence type="ECO:0000256" key="4">
    <source>
        <dbReference type="ARBA" id="ARBA00022430"/>
    </source>
</evidence>
<comment type="pathway">
    <text evidence="2 8">Amino-acid biosynthesis; L-leucine biosynthesis; L-leucine from 3-methyl-2-oxobutanoate: step 2/4.</text>
</comment>
<dbReference type="NCBIfam" id="TIGR02087">
    <property type="entry name" value="LEUD_arch"/>
    <property type="match status" value="1"/>
</dbReference>
<dbReference type="UniPathway" id="UPA00048">
    <property type="reaction ID" value="UER00071"/>
</dbReference>
<dbReference type="Pfam" id="PF00694">
    <property type="entry name" value="Aconitase_C"/>
    <property type="match status" value="1"/>
</dbReference>
<comment type="catalytic activity">
    <reaction evidence="1 8">
        <text>(2R,3S)-3-isopropylmalate = (2S)-2-isopropylmalate</text>
        <dbReference type="Rhea" id="RHEA:32287"/>
        <dbReference type="ChEBI" id="CHEBI:1178"/>
        <dbReference type="ChEBI" id="CHEBI:35121"/>
        <dbReference type="EC" id="4.2.1.33"/>
    </reaction>
</comment>
<evidence type="ECO:0000256" key="7">
    <source>
        <dbReference type="ARBA" id="ARBA00023304"/>
    </source>
</evidence>
<dbReference type="PANTHER" id="PTHR43345:SF9">
    <property type="entry name" value="3-ISOPROPYLMALATE DEHYDRATASE SMALL SUBUNIT"/>
    <property type="match status" value="1"/>
</dbReference>
<evidence type="ECO:0000256" key="5">
    <source>
        <dbReference type="ARBA" id="ARBA00022605"/>
    </source>
</evidence>
<comment type="subunit">
    <text evidence="8">Heterodimer of LeuC and LeuD.</text>
</comment>
<evidence type="ECO:0000256" key="8">
    <source>
        <dbReference type="HAMAP-Rule" id="MF_01032"/>
    </source>
</evidence>
<dbReference type="Proteomes" id="UP000885936">
    <property type="component" value="Unassembled WGS sequence"/>
</dbReference>